<evidence type="ECO:0000259" key="1">
    <source>
        <dbReference type="Pfam" id="PF12417"/>
    </source>
</evidence>
<sequence length="213" mass="24664">MERSIYNDNAALLLPHSHKATPLPSLVLHSFKLLKPNDERYLRTFPAGRKLCETKDEDCLMRLYCGKRRSAYDRLRQKWFFMLRNYGLCVDQMEDLGVDIDRAVQVLARALVSCYWVARTDAEWVFGLPRAEPVSQVEKQGDARIGRNQGVFDTHSQDREVFNMKGGNSVLCEDMVVWRLDFDCVQPMTTDHKGVQQAVHTFYRKTLTFLVLG</sequence>
<protein>
    <recommendedName>
        <fullName evidence="1">DUF3669 domain-containing protein</fullName>
    </recommendedName>
</protein>
<dbReference type="GeneID" id="54344908"/>
<dbReference type="RefSeq" id="XP_033452792.1">
    <property type="nucleotide sequence ID" value="XM_033587262.1"/>
</dbReference>
<dbReference type="OrthoDB" id="2993351at2759"/>
<accession>A0A6A5RZ81</accession>
<dbReference type="InterPro" id="IPR022137">
    <property type="entry name" value="Znf_prot_DUF3669"/>
</dbReference>
<gene>
    <name evidence="2" type="ORF">M421DRAFT_1174</name>
</gene>
<feature type="domain" description="DUF3669" evidence="1">
    <location>
        <begin position="177"/>
        <end position="204"/>
    </location>
</feature>
<organism evidence="2 3">
    <name type="scientific">Didymella exigua CBS 183.55</name>
    <dbReference type="NCBI Taxonomy" id="1150837"/>
    <lineage>
        <taxon>Eukaryota</taxon>
        <taxon>Fungi</taxon>
        <taxon>Dikarya</taxon>
        <taxon>Ascomycota</taxon>
        <taxon>Pezizomycotina</taxon>
        <taxon>Dothideomycetes</taxon>
        <taxon>Pleosporomycetidae</taxon>
        <taxon>Pleosporales</taxon>
        <taxon>Pleosporineae</taxon>
        <taxon>Didymellaceae</taxon>
        <taxon>Didymella</taxon>
    </lineage>
</organism>
<dbReference type="EMBL" id="ML978958">
    <property type="protein sequence ID" value="KAF1932544.1"/>
    <property type="molecule type" value="Genomic_DNA"/>
</dbReference>
<keyword evidence="3" id="KW-1185">Reference proteome</keyword>
<reference evidence="2" key="1">
    <citation type="journal article" date="2020" name="Stud. Mycol.">
        <title>101 Dothideomycetes genomes: a test case for predicting lifestyles and emergence of pathogens.</title>
        <authorList>
            <person name="Haridas S."/>
            <person name="Albert R."/>
            <person name="Binder M."/>
            <person name="Bloem J."/>
            <person name="Labutti K."/>
            <person name="Salamov A."/>
            <person name="Andreopoulos B."/>
            <person name="Baker S."/>
            <person name="Barry K."/>
            <person name="Bills G."/>
            <person name="Bluhm B."/>
            <person name="Cannon C."/>
            <person name="Castanera R."/>
            <person name="Culley D."/>
            <person name="Daum C."/>
            <person name="Ezra D."/>
            <person name="Gonzalez J."/>
            <person name="Henrissat B."/>
            <person name="Kuo A."/>
            <person name="Liang C."/>
            <person name="Lipzen A."/>
            <person name="Lutzoni F."/>
            <person name="Magnuson J."/>
            <person name="Mondo S."/>
            <person name="Nolan M."/>
            <person name="Ohm R."/>
            <person name="Pangilinan J."/>
            <person name="Park H.-J."/>
            <person name="Ramirez L."/>
            <person name="Alfaro M."/>
            <person name="Sun H."/>
            <person name="Tritt A."/>
            <person name="Yoshinaga Y."/>
            <person name="Zwiers L.-H."/>
            <person name="Turgeon B."/>
            <person name="Goodwin S."/>
            <person name="Spatafora J."/>
            <person name="Crous P."/>
            <person name="Grigoriev I."/>
        </authorList>
    </citation>
    <scope>NUCLEOTIDE SEQUENCE</scope>
    <source>
        <strain evidence="2">CBS 183.55</strain>
    </source>
</reference>
<evidence type="ECO:0000313" key="2">
    <source>
        <dbReference type="EMBL" id="KAF1932544.1"/>
    </source>
</evidence>
<dbReference type="Proteomes" id="UP000800082">
    <property type="component" value="Unassembled WGS sequence"/>
</dbReference>
<proteinExistence type="predicted"/>
<name>A0A6A5RZ81_9PLEO</name>
<dbReference type="PANTHER" id="PTHR40780:SF3">
    <property type="entry name" value="DUF3669 DOMAIN-CONTAINING PROTEIN"/>
    <property type="match status" value="1"/>
</dbReference>
<dbReference type="AlphaFoldDB" id="A0A6A5RZ81"/>
<evidence type="ECO:0000313" key="3">
    <source>
        <dbReference type="Proteomes" id="UP000800082"/>
    </source>
</evidence>
<dbReference type="Pfam" id="PF12417">
    <property type="entry name" value="DUF3669"/>
    <property type="match status" value="1"/>
</dbReference>
<dbReference type="PANTHER" id="PTHR40780">
    <property type="entry name" value="DUF3669 DOMAIN-CONTAINING PROTEIN"/>
    <property type="match status" value="1"/>
</dbReference>